<organism evidence="3 4">
    <name type="scientific">Alkalibacterium olivapovliticus</name>
    <dbReference type="NCBI Taxonomy" id="99907"/>
    <lineage>
        <taxon>Bacteria</taxon>
        <taxon>Bacillati</taxon>
        <taxon>Bacillota</taxon>
        <taxon>Bacilli</taxon>
        <taxon>Lactobacillales</taxon>
        <taxon>Carnobacteriaceae</taxon>
        <taxon>Alkalibacterium</taxon>
    </lineage>
</organism>
<dbReference type="Pfam" id="PF14317">
    <property type="entry name" value="YcxB"/>
    <property type="match status" value="1"/>
</dbReference>
<accession>A0A2T0W116</accession>
<protein>
    <submittedName>
        <fullName evidence="3">YcxB-like protein</fullName>
    </submittedName>
</protein>
<name>A0A2T0W116_9LACT</name>
<comment type="caution">
    <text evidence="3">The sequence shown here is derived from an EMBL/GenBank/DDBJ whole genome shotgun (WGS) entry which is preliminary data.</text>
</comment>
<dbReference type="AlphaFoldDB" id="A0A2T0W116"/>
<reference evidence="3 4" key="1">
    <citation type="submission" date="2018-03" db="EMBL/GenBank/DDBJ databases">
        <title>Genomic Encyclopedia of Archaeal and Bacterial Type Strains, Phase II (KMG-II): from individual species to whole genera.</title>
        <authorList>
            <person name="Goeker M."/>
        </authorList>
    </citation>
    <scope>NUCLEOTIDE SEQUENCE [LARGE SCALE GENOMIC DNA]</scope>
    <source>
        <strain evidence="3 4">DSM 13175</strain>
    </source>
</reference>
<dbReference type="Proteomes" id="UP000238205">
    <property type="component" value="Unassembled WGS sequence"/>
</dbReference>
<dbReference type="RefSeq" id="WP_106195413.1">
    <property type="nucleotide sequence ID" value="NZ_PVTO01000025.1"/>
</dbReference>
<dbReference type="EMBL" id="PVTO01000025">
    <property type="protein sequence ID" value="PRY78660.1"/>
    <property type="molecule type" value="Genomic_DNA"/>
</dbReference>
<keyword evidence="1" id="KW-0472">Membrane</keyword>
<keyword evidence="1" id="KW-0812">Transmembrane</keyword>
<keyword evidence="1" id="KW-1133">Transmembrane helix</keyword>
<gene>
    <name evidence="3" type="ORF">CLV38_12531</name>
</gene>
<feature type="transmembrane region" description="Helical" evidence="1">
    <location>
        <begin position="35"/>
        <end position="52"/>
    </location>
</feature>
<proteinExistence type="predicted"/>
<sequence>MTIAYEVKEEDYVNFNLYHIQHSPSQKNWYNTIRFVLPVLSMPVIYFTGTLVFNQPRILWMITAVLFYIYWINSYPKQHKKTVRKQTVKLLNEGDNSSLFGKKSLEIVGDNLIFTEESATSTLSKRAVKSIKESDDMLILYVSAVSAIIIPKRYLSDQDIRDIRAVIKFG</sequence>
<evidence type="ECO:0000313" key="4">
    <source>
        <dbReference type="Proteomes" id="UP000238205"/>
    </source>
</evidence>
<feature type="domain" description="YcxB-like C-terminal" evidence="2">
    <location>
        <begin position="112"/>
        <end position="166"/>
    </location>
</feature>
<keyword evidence="4" id="KW-1185">Reference proteome</keyword>
<dbReference type="OrthoDB" id="339559at2"/>
<evidence type="ECO:0000313" key="3">
    <source>
        <dbReference type="EMBL" id="PRY78660.1"/>
    </source>
</evidence>
<dbReference type="InterPro" id="IPR025588">
    <property type="entry name" value="YcxB-like_C"/>
</dbReference>
<feature type="transmembrane region" description="Helical" evidence="1">
    <location>
        <begin position="58"/>
        <end position="75"/>
    </location>
</feature>
<evidence type="ECO:0000256" key="1">
    <source>
        <dbReference type="SAM" id="Phobius"/>
    </source>
</evidence>
<evidence type="ECO:0000259" key="2">
    <source>
        <dbReference type="Pfam" id="PF14317"/>
    </source>
</evidence>